<evidence type="ECO:0000256" key="6">
    <source>
        <dbReference type="ARBA" id="ARBA00023014"/>
    </source>
</evidence>
<accession>L0L185</accession>
<dbReference type="GO" id="GO:0046872">
    <property type="term" value="F:metal ion binding"/>
    <property type="evidence" value="ECO:0007669"/>
    <property type="project" value="UniProtKB-KW"/>
</dbReference>
<dbReference type="NCBIfam" id="NF038283">
    <property type="entry name" value="viperin_w_prok"/>
    <property type="match status" value="1"/>
</dbReference>
<dbReference type="PROSITE" id="PS51918">
    <property type="entry name" value="RADICAL_SAM"/>
    <property type="match status" value="1"/>
</dbReference>
<keyword evidence="2" id="KW-0004">4Fe-4S</keyword>
<dbReference type="InterPro" id="IPR058240">
    <property type="entry name" value="rSAM_sf"/>
</dbReference>
<dbReference type="Pfam" id="PF04055">
    <property type="entry name" value="Radical_SAM"/>
    <property type="match status" value="1"/>
</dbReference>
<evidence type="ECO:0000256" key="4">
    <source>
        <dbReference type="ARBA" id="ARBA00022723"/>
    </source>
</evidence>
<protein>
    <submittedName>
        <fullName evidence="9">Putative Fe-S oxidoreductase</fullName>
    </submittedName>
</protein>
<dbReference type="InterPro" id="IPR051196">
    <property type="entry name" value="RSAD2/Viperin_antiviral"/>
</dbReference>
<dbReference type="Proteomes" id="UP000010866">
    <property type="component" value="Plasmid pMETHO01"/>
</dbReference>
<dbReference type="InterPro" id="IPR013785">
    <property type="entry name" value="Aldolase_TIM"/>
</dbReference>
<evidence type="ECO:0000256" key="1">
    <source>
        <dbReference type="ARBA" id="ARBA00001966"/>
    </source>
</evidence>
<dbReference type="RefSeq" id="WP_015313837.1">
    <property type="nucleotide sequence ID" value="NC_019972.1"/>
</dbReference>
<evidence type="ECO:0000256" key="7">
    <source>
        <dbReference type="ARBA" id="ARBA00023118"/>
    </source>
</evidence>
<keyword evidence="5" id="KW-0408">Iron</keyword>
<gene>
    <name evidence="9" type="ordered locus">Metho_2566</name>
</gene>
<dbReference type="Gene3D" id="3.20.20.70">
    <property type="entry name" value="Aldolase class I"/>
    <property type="match status" value="1"/>
</dbReference>
<dbReference type="GeneID" id="14401528"/>
<dbReference type="GO" id="GO:0003824">
    <property type="term" value="F:catalytic activity"/>
    <property type="evidence" value="ECO:0007669"/>
    <property type="project" value="InterPro"/>
</dbReference>
<keyword evidence="6" id="KW-0411">Iron-sulfur</keyword>
<keyword evidence="7" id="KW-0051">Antiviral defense</keyword>
<evidence type="ECO:0000256" key="3">
    <source>
        <dbReference type="ARBA" id="ARBA00022691"/>
    </source>
</evidence>
<dbReference type="InterPro" id="IPR007197">
    <property type="entry name" value="rSAM"/>
</dbReference>
<dbReference type="AlphaFoldDB" id="L0L185"/>
<dbReference type="SMART" id="SM00729">
    <property type="entry name" value="Elp3"/>
    <property type="match status" value="1"/>
</dbReference>
<dbReference type="InterPro" id="IPR006638">
    <property type="entry name" value="Elp3/MiaA/NifB-like_rSAM"/>
</dbReference>
<evidence type="ECO:0000256" key="2">
    <source>
        <dbReference type="ARBA" id="ARBA00022485"/>
    </source>
</evidence>
<comment type="cofactor">
    <cofactor evidence="1">
        <name>[4Fe-4S] cluster</name>
        <dbReference type="ChEBI" id="CHEBI:49883"/>
    </cofactor>
</comment>
<keyword evidence="4" id="KW-0479">Metal-binding</keyword>
<dbReference type="HOGENOM" id="CLU_049058_0_0_2"/>
<sequence>MYDKHVRSINWHITDRCNCNCIFCFARNLGEEITDIEEAVKLLEYLKSIGMQRINFAGGEPMLHPLIFDLVKIAKEMGFVTSIVSNGYYLNQESIKKISLWLDWIGLSVDSCCEEVQFSLGRGNGDHIRHIREIVPYIHENGIKLKINTVVTKLNFREDMKPLIKELNPIRWKILQALPIKGQNDKNIQNIQVSGIEFDQFIKTNKDIVLSSGDSPVFETNDDMVDSYLMIGPNGSVIKNSNMEHAVEDMRINGIEEIDSIVDWKKYHQRGGDHWISQ</sequence>
<organism evidence="9 10">
    <name type="scientific">Methanomethylovorans hollandica (strain DSM 15978 / NBRC 107637 / DMS1)</name>
    <dbReference type="NCBI Taxonomy" id="867904"/>
    <lineage>
        <taxon>Archaea</taxon>
        <taxon>Methanobacteriati</taxon>
        <taxon>Methanobacteriota</taxon>
        <taxon>Stenosarchaea group</taxon>
        <taxon>Methanomicrobia</taxon>
        <taxon>Methanosarcinales</taxon>
        <taxon>Methanosarcinaceae</taxon>
        <taxon>Methanomethylovorans</taxon>
    </lineage>
</organism>
<evidence type="ECO:0000259" key="8">
    <source>
        <dbReference type="PROSITE" id="PS51918"/>
    </source>
</evidence>
<evidence type="ECO:0000256" key="5">
    <source>
        <dbReference type="ARBA" id="ARBA00023004"/>
    </source>
</evidence>
<dbReference type="SFLD" id="SFLDS00029">
    <property type="entry name" value="Radical_SAM"/>
    <property type="match status" value="2"/>
</dbReference>
<dbReference type="EMBL" id="CP003363">
    <property type="protein sequence ID" value="AGB50705.1"/>
    <property type="molecule type" value="Genomic_DNA"/>
</dbReference>
<evidence type="ECO:0000313" key="10">
    <source>
        <dbReference type="Proteomes" id="UP000010866"/>
    </source>
</evidence>
<evidence type="ECO:0000313" key="9">
    <source>
        <dbReference type="EMBL" id="AGB50705.1"/>
    </source>
</evidence>
<dbReference type="PANTHER" id="PTHR21339">
    <property type="entry name" value="RADICAL S-ADENOSYL METHIONINE DOMAIN-CONTAINING PROTEIN 2"/>
    <property type="match status" value="1"/>
</dbReference>
<proteinExistence type="predicted"/>
<keyword evidence="3" id="KW-0949">S-adenosyl-L-methionine</keyword>
<keyword evidence="9" id="KW-0614">Plasmid</keyword>
<dbReference type="GO" id="GO:0051539">
    <property type="term" value="F:4 iron, 4 sulfur cluster binding"/>
    <property type="evidence" value="ECO:0007669"/>
    <property type="project" value="UniProtKB-KW"/>
</dbReference>
<dbReference type="OrthoDB" id="5620at2157"/>
<feature type="domain" description="Radical SAM core" evidence="8">
    <location>
        <begin position="1"/>
        <end position="214"/>
    </location>
</feature>
<dbReference type="SFLD" id="SFLDG01067">
    <property type="entry name" value="SPASM/twitch_domain_containing"/>
    <property type="match status" value="1"/>
</dbReference>
<dbReference type="GO" id="GO:0051607">
    <property type="term" value="P:defense response to virus"/>
    <property type="evidence" value="ECO:0007669"/>
    <property type="project" value="UniProtKB-KW"/>
</dbReference>
<dbReference type="SUPFAM" id="SSF102114">
    <property type="entry name" value="Radical SAM enzymes"/>
    <property type="match status" value="1"/>
</dbReference>
<dbReference type="SFLD" id="SFLDG01088">
    <property type="entry name" value="antiviral_proteins"/>
    <property type="match status" value="1"/>
</dbReference>
<reference evidence="10" key="1">
    <citation type="submission" date="2012-02" db="EMBL/GenBank/DDBJ databases">
        <title>Complete sequence of plasmid of Methanomethylovorans hollandica DSM 15978.</title>
        <authorList>
            <person name="Lucas S."/>
            <person name="Copeland A."/>
            <person name="Lapidus A."/>
            <person name="Glavina del Rio T."/>
            <person name="Dalin E."/>
            <person name="Tice H."/>
            <person name="Bruce D."/>
            <person name="Goodwin L."/>
            <person name="Pitluck S."/>
            <person name="Peters L."/>
            <person name="Mikhailova N."/>
            <person name="Held B."/>
            <person name="Kyrpides N."/>
            <person name="Mavromatis K."/>
            <person name="Ivanova N."/>
            <person name="Brettin T."/>
            <person name="Detter J.C."/>
            <person name="Han C."/>
            <person name="Larimer F."/>
            <person name="Land M."/>
            <person name="Hauser L."/>
            <person name="Markowitz V."/>
            <person name="Cheng J.-F."/>
            <person name="Hugenholtz P."/>
            <person name="Woyke T."/>
            <person name="Wu D."/>
            <person name="Spring S."/>
            <person name="Schroeder M."/>
            <person name="Brambilla E."/>
            <person name="Klenk H.-P."/>
            <person name="Eisen J.A."/>
        </authorList>
    </citation>
    <scope>NUCLEOTIDE SEQUENCE [LARGE SCALE GENOMIC DNA]</scope>
    <source>
        <strain evidence="10">DSM 15978 / NBRC 107637 / DMS1</strain>
        <plasmid evidence="10">Plasmid pMETHO01</plasmid>
    </source>
</reference>
<dbReference type="PANTHER" id="PTHR21339:SF0">
    <property type="entry name" value="S-ADENOSYLMETHIONINE-DEPENDENT NUCLEOTIDE DEHYDRATASE RSAD2"/>
    <property type="match status" value="1"/>
</dbReference>
<dbReference type="CDD" id="cd01335">
    <property type="entry name" value="Radical_SAM"/>
    <property type="match status" value="1"/>
</dbReference>
<geneLocation type="plasmid" evidence="9 10">
    <name>pMETHO01</name>
</geneLocation>
<dbReference type="KEGG" id="mhz:Metho_2566"/>
<name>L0L185_METHD</name>
<keyword evidence="10" id="KW-1185">Reference proteome</keyword>